<protein>
    <recommendedName>
        <fullName evidence="13">Flagellar biosynthesis protein FliO</fullName>
    </recommendedName>
</protein>
<comment type="subcellular location">
    <subcellularLocation>
        <location evidence="1">Bacterial flagellum basal body</location>
    </subcellularLocation>
    <subcellularLocation>
        <location evidence="2">Cell membrane</location>
    </subcellularLocation>
</comment>
<evidence type="ECO:0000256" key="9">
    <source>
        <dbReference type="SAM" id="MobiDB-lite"/>
    </source>
</evidence>
<reference evidence="11 12" key="1">
    <citation type="submission" date="2023-07" db="EMBL/GenBank/DDBJ databases">
        <title>Genomic Encyclopedia of Type Strains, Phase IV (KMG-IV): sequencing the most valuable type-strain genomes for metagenomic binning, comparative biology and taxonomic classification.</title>
        <authorList>
            <person name="Goeker M."/>
        </authorList>
    </citation>
    <scope>NUCLEOTIDE SEQUENCE [LARGE SCALE GENOMIC DNA]</scope>
    <source>
        <strain evidence="11 12">B6-8</strain>
    </source>
</reference>
<comment type="caution">
    <text evidence="11">The sequence shown here is derived from an EMBL/GenBank/DDBJ whole genome shotgun (WGS) entry which is preliminary data.</text>
</comment>
<organism evidence="11 12">
    <name type="scientific">Kaistia dalseonensis</name>
    <dbReference type="NCBI Taxonomy" id="410840"/>
    <lineage>
        <taxon>Bacteria</taxon>
        <taxon>Pseudomonadati</taxon>
        <taxon>Pseudomonadota</taxon>
        <taxon>Alphaproteobacteria</taxon>
        <taxon>Hyphomicrobiales</taxon>
        <taxon>Kaistiaceae</taxon>
        <taxon>Kaistia</taxon>
    </lineage>
</organism>
<dbReference type="PANTHER" id="PTHR38766:SF1">
    <property type="entry name" value="FLAGELLAR PROTEIN FLIO"/>
    <property type="match status" value="1"/>
</dbReference>
<keyword evidence="12" id="KW-1185">Reference proteome</keyword>
<evidence type="ECO:0000313" key="12">
    <source>
        <dbReference type="Proteomes" id="UP001241603"/>
    </source>
</evidence>
<dbReference type="Pfam" id="PF04347">
    <property type="entry name" value="FliO"/>
    <property type="match status" value="1"/>
</dbReference>
<feature type="compositionally biased region" description="Pro residues" evidence="9">
    <location>
        <begin position="316"/>
        <end position="325"/>
    </location>
</feature>
<feature type="compositionally biased region" description="Low complexity" evidence="9">
    <location>
        <begin position="122"/>
        <end position="151"/>
    </location>
</feature>
<keyword evidence="5 10" id="KW-1133">Transmembrane helix</keyword>
<evidence type="ECO:0000256" key="5">
    <source>
        <dbReference type="ARBA" id="ARBA00022989"/>
    </source>
</evidence>
<feature type="compositionally biased region" description="Polar residues" evidence="9">
    <location>
        <begin position="278"/>
        <end position="287"/>
    </location>
</feature>
<feature type="compositionally biased region" description="Basic and acidic residues" evidence="9">
    <location>
        <begin position="357"/>
        <end position="366"/>
    </location>
</feature>
<dbReference type="Proteomes" id="UP001241603">
    <property type="component" value="Unassembled WGS sequence"/>
</dbReference>
<evidence type="ECO:0000256" key="10">
    <source>
        <dbReference type="SAM" id="Phobius"/>
    </source>
</evidence>
<evidence type="ECO:0000256" key="3">
    <source>
        <dbReference type="ARBA" id="ARBA00022475"/>
    </source>
</evidence>
<evidence type="ECO:0000256" key="4">
    <source>
        <dbReference type="ARBA" id="ARBA00022692"/>
    </source>
</evidence>
<dbReference type="InterPro" id="IPR022781">
    <property type="entry name" value="Flagellar_biosynth_FliO"/>
</dbReference>
<keyword evidence="4 10" id="KW-0812">Transmembrane</keyword>
<keyword evidence="7" id="KW-0975">Bacterial flagellum</keyword>
<feature type="transmembrane region" description="Helical" evidence="10">
    <location>
        <begin position="15"/>
        <end position="37"/>
    </location>
</feature>
<gene>
    <name evidence="11" type="ORF">QO014_004078</name>
</gene>
<evidence type="ECO:0008006" key="13">
    <source>
        <dbReference type="Google" id="ProtNLM"/>
    </source>
</evidence>
<name>A0ABU0HBI7_9HYPH</name>
<dbReference type="InterPro" id="IPR052205">
    <property type="entry name" value="FliO/MopB"/>
</dbReference>
<accession>A0ABU0HBI7</accession>
<dbReference type="PANTHER" id="PTHR38766">
    <property type="entry name" value="FLAGELLAR PROTEIN FLIO"/>
    <property type="match status" value="1"/>
</dbReference>
<evidence type="ECO:0000256" key="2">
    <source>
        <dbReference type="ARBA" id="ARBA00004236"/>
    </source>
</evidence>
<feature type="region of interest" description="Disordered" evidence="9">
    <location>
        <begin position="103"/>
        <end position="380"/>
    </location>
</feature>
<keyword evidence="6 10" id="KW-0472">Membrane</keyword>
<dbReference type="EMBL" id="JAUSVO010000006">
    <property type="protein sequence ID" value="MDQ0439672.1"/>
    <property type="molecule type" value="Genomic_DNA"/>
</dbReference>
<dbReference type="RefSeq" id="WP_266350565.1">
    <property type="nucleotide sequence ID" value="NZ_JAPKNG010000006.1"/>
</dbReference>
<feature type="compositionally biased region" description="Basic and acidic residues" evidence="9">
    <location>
        <begin position="179"/>
        <end position="199"/>
    </location>
</feature>
<evidence type="ECO:0000256" key="1">
    <source>
        <dbReference type="ARBA" id="ARBA00004117"/>
    </source>
</evidence>
<evidence type="ECO:0000256" key="8">
    <source>
        <dbReference type="ARBA" id="ARBA00037937"/>
    </source>
</evidence>
<evidence type="ECO:0000256" key="7">
    <source>
        <dbReference type="ARBA" id="ARBA00023143"/>
    </source>
</evidence>
<evidence type="ECO:0000313" key="11">
    <source>
        <dbReference type="EMBL" id="MDQ0439672.1"/>
    </source>
</evidence>
<sequence>MRDYFEPMLGATGALIAQFAITLLIVLVLVFIVFWLIRRFTGGRFGNTATRGRQPRLSVLDALPIDPHRRLLLIRRDNVEHLILVGGTSDLVIEAAIHRSAPGQRRLDTSAGRGPAPQVNSRPAAEGAAPRAAEPQRAPEPARMAEPQRAPLAEPSRSELPQNEVLRAEPLPVIEPQAEVERPAEETSYRRDEPLREAAPEFVAAPPPPAFEPPPVPAEPPMRAAPQPPRAPVQPQVKSGRGLPSFLSGGRSRQTPTVPPEPTPADSRRLAGRVRPNEPQSRVTSPFATPPEPIVTREASIEPAGPAPAPEFSAPVRPPIPPAPAPTRMTGEEPFGTPDTEISRPLRFEPVFDTVSDEVRTEERAPAVEPPTASDQPVNIDTAFSEEAPILGHRGAEGDEEGAAAARATAVGDLEKEMARLLGEISGGRKK</sequence>
<feature type="compositionally biased region" description="Pro residues" evidence="9">
    <location>
        <begin position="205"/>
        <end position="220"/>
    </location>
</feature>
<comment type="similarity">
    <text evidence="8">Belongs to the FliO/MopB family.</text>
</comment>
<keyword evidence="3" id="KW-1003">Cell membrane</keyword>
<proteinExistence type="inferred from homology"/>
<evidence type="ECO:0000256" key="6">
    <source>
        <dbReference type="ARBA" id="ARBA00023136"/>
    </source>
</evidence>